<protein>
    <recommendedName>
        <fullName evidence="1">Sucrose phosphatase-like domain-containing protein</fullName>
    </recommendedName>
</protein>
<comment type="caution">
    <text evidence="2">The sequence shown here is derived from an EMBL/GenBank/DDBJ whole genome shotgun (WGS) entry which is preliminary data.</text>
</comment>
<name>A0A7V7RP58_9BACI</name>
<accession>A0A7V7RP58</accession>
<reference evidence="2 3" key="1">
    <citation type="journal article" date="2014" name="Arch. Microbiol.">
        <title>Bacillus mesophilum sp. nov., strain IITR-54T, a novel 4-chlorobiphenyl dechlorinating bacterium.</title>
        <authorList>
            <person name="Manickam N."/>
            <person name="Singh N.K."/>
            <person name="Bajaj A."/>
            <person name="Kumar R.M."/>
            <person name="Kaur G."/>
            <person name="Kaur N."/>
            <person name="Bala M."/>
            <person name="Kumar A."/>
            <person name="Mayilraj S."/>
        </authorList>
    </citation>
    <scope>NUCLEOTIDE SEQUENCE [LARGE SCALE GENOMIC DNA]</scope>
    <source>
        <strain evidence="2 3">IITR-54</strain>
    </source>
</reference>
<evidence type="ECO:0000313" key="2">
    <source>
        <dbReference type="EMBL" id="KAB2334354.1"/>
    </source>
</evidence>
<organism evidence="2 3">
    <name type="scientific">Bacillus mesophilum</name>
    <dbReference type="NCBI Taxonomy" id="1071718"/>
    <lineage>
        <taxon>Bacteria</taxon>
        <taxon>Bacillati</taxon>
        <taxon>Bacillota</taxon>
        <taxon>Bacilli</taxon>
        <taxon>Bacillales</taxon>
        <taxon>Bacillaceae</taxon>
        <taxon>Bacillus</taxon>
    </lineage>
</organism>
<dbReference type="PIRSF" id="PIRSF030802">
    <property type="entry name" value="UCP030802"/>
    <property type="match status" value="1"/>
</dbReference>
<dbReference type="InterPro" id="IPR023214">
    <property type="entry name" value="HAD_sf"/>
</dbReference>
<dbReference type="InterPro" id="IPR006380">
    <property type="entry name" value="SPP-like_dom"/>
</dbReference>
<feature type="domain" description="Sucrose phosphatase-like" evidence="1">
    <location>
        <begin position="59"/>
        <end position="218"/>
    </location>
</feature>
<gene>
    <name evidence="2" type="ORF">F7732_05685</name>
</gene>
<dbReference type="InterPro" id="IPR024197">
    <property type="entry name" value="TPP-like"/>
</dbReference>
<dbReference type="OrthoDB" id="1666512at2"/>
<dbReference type="AlphaFoldDB" id="A0A7V7RP58"/>
<proteinExistence type="predicted"/>
<evidence type="ECO:0000313" key="3">
    <source>
        <dbReference type="Proteomes" id="UP000441354"/>
    </source>
</evidence>
<dbReference type="SUPFAM" id="SSF56784">
    <property type="entry name" value="HAD-like"/>
    <property type="match status" value="1"/>
</dbReference>
<dbReference type="Pfam" id="PF05116">
    <property type="entry name" value="S6PP"/>
    <property type="match status" value="1"/>
</dbReference>
<keyword evidence="3" id="KW-1185">Reference proteome</keyword>
<dbReference type="EMBL" id="WBOT01000002">
    <property type="protein sequence ID" value="KAB2334354.1"/>
    <property type="molecule type" value="Genomic_DNA"/>
</dbReference>
<dbReference type="InterPro" id="IPR036412">
    <property type="entry name" value="HAD-like_sf"/>
</dbReference>
<dbReference type="Gene3D" id="3.40.50.1000">
    <property type="entry name" value="HAD superfamily/HAD-like"/>
    <property type="match status" value="1"/>
</dbReference>
<dbReference type="GO" id="GO:0003824">
    <property type="term" value="F:catalytic activity"/>
    <property type="evidence" value="ECO:0007669"/>
    <property type="project" value="UniProtKB-ARBA"/>
</dbReference>
<evidence type="ECO:0000259" key="1">
    <source>
        <dbReference type="Pfam" id="PF05116"/>
    </source>
</evidence>
<dbReference type="Proteomes" id="UP000441354">
    <property type="component" value="Unassembled WGS sequence"/>
</dbReference>
<sequence>MNLFASDLDRTLIYSKRALQSFSQDHLSDLVPVERKEESDVAYMTGRSFAMLKELAESLMFVPVTTRTYEQYKRIFIFSEDIKVNYAVTANGANIHYKGQELLEWKDVLKARLGQDCTLYQDMIDKVSCLSLQGNLKKAENLFFYYILDSVSDQINIEEISRFAFEQGWRISLQGKKLYFMPNPICKGEALKFIKEREMIDHMIGAGDSILDYDFLRHCQEALVPNHGELVQRPEIKELSCKITKNKGVWAGEEMLDTVIKTVNIPT</sequence>